<gene>
    <name evidence="1" type="ORF">ACI1P1_10290</name>
</gene>
<dbReference type="Proteomes" id="UP001631969">
    <property type="component" value="Unassembled WGS sequence"/>
</dbReference>
<keyword evidence="2" id="KW-1185">Reference proteome</keyword>
<organism evidence="1 2">
    <name type="scientific">Paenibacillus mesotrionivorans</name>
    <dbReference type="NCBI Taxonomy" id="3160968"/>
    <lineage>
        <taxon>Bacteria</taxon>
        <taxon>Bacillati</taxon>
        <taxon>Bacillota</taxon>
        <taxon>Bacilli</taxon>
        <taxon>Bacillales</taxon>
        <taxon>Paenibacillaceae</taxon>
        <taxon>Paenibacillus</taxon>
    </lineage>
</organism>
<sequence length="383" mass="42032">MRRRIWGLSVVLLVVVLALAGCFGGKKDAGAVVKDLDKQVEKLESYTSTGTMTLHTGTEPQEYQVEVSFQKPSYYRISLSNDKKDISQIVLKNDDGVFVLTPHLNKSFRFQSDWPKNQGQVYLYESLVNSIDQDKERQFTTDGDSYVFDVLANYSNSSLSRQKIWINKKSFAPQTVEIYDAQNKPVVVMNFNDFKFNETFEKDYFDMQRNMTSARITLPTMGLETQKETAAAQTGTSAQGTTKQGTTPVQGSAGAQQPAANAAGTPAVPQSQGVSLVEPSYIPAGVGKPKASETTLGENAAILLKYTGTYNYTLLESRPSDKSVSYQDGELVDLGYSFGVLTGGEKKTLLWMAQGTEFRLSSGDLPVKEMVQIAISVQGSSGK</sequence>
<protein>
    <submittedName>
        <fullName evidence="1">LolA family protein</fullName>
    </submittedName>
</protein>
<accession>A0ACC7NX83</accession>
<name>A0ACC7NX83_9BACL</name>
<evidence type="ECO:0000313" key="1">
    <source>
        <dbReference type="EMBL" id="MFM9328676.1"/>
    </source>
</evidence>
<comment type="caution">
    <text evidence="1">The sequence shown here is derived from an EMBL/GenBank/DDBJ whole genome shotgun (WGS) entry which is preliminary data.</text>
</comment>
<dbReference type="EMBL" id="JBJURJ010000006">
    <property type="protein sequence ID" value="MFM9328676.1"/>
    <property type="molecule type" value="Genomic_DNA"/>
</dbReference>
<reference evidence="1" key="1">
    <citation type="submission" date="2024-12" db="EMBL/GenBank/DDBJ databases">
        <authorList>
            <person name="Wu N."/>
        </authorList>
    </citation>
    <scope>NUCLEOTIDE SEQUENCE</scope>
    <source>
        <strain evidence="1">P15</strain>
    </source>
</reference>
<proteinExistence type="predicted"/>
<evidence type="ECO:0000313" key="2">
    <source>
        <dbReference type="Proteomes" id="UP001631969"/>
    </source>
</evidence>